<reference evidence="9 10" key="2">
    <citation type="journal article" date="2013" name="Plant Cell Physiol.">
        <title>Rice Annotation Project Database (RAP-DB): an integrative and interactive database for rice genomics.</title>
        <authorList>
            <person name="Sakai H."/>
            <person name="Lee S.S."/>
            <person name="Tanaka T."/>
            <person name="Numa H."/>
            <person name="Kim J."/>
            <person name="Kawahara Y."/>
            <person name="Wakimoto H."/>
            <person name="Yang C.C."/>
            <person name="Iwamoto M."/>
            <person name="Abe T."/>
            <person name="Yamada Y."/>
            <person name="Muto A."/>
            <person name="Inokuchi H."/>
            <person name="Ikemura T."/>
            <person name="Matsumoto T."/>
            <person name="Sasaki T."/>
            <person name="Itoh T."/>
        </authorList>
    </citation>
    <scope>NUCLEOTIDE SEQUENCE [LARGE SCALE GENOMIC DNA]</scope>
    <source>
        <strain evidence="10">cv. Nipponbare</strain>
    </source>
</reference>
<evidence type="ECO:0000256" key="3">
    <source>
        <dbReference type="ARBA" id="ARBA00022448"/>
    </source>
</evidence>
<keyword evidence="7 8" id="KW-0472">Membrane</keyword>
<dbReference type="AlphaFoldDB" id="A0A0P0WEG8"/>
<keyword evidence="6" id="KW-0406">Ion transport</keyword>
<dbReference type="GO" id="GO:0098662">
    <property type="term" value="P:inorganic cation transmembrane transport"/>
    <property type="evidence" value="ECO:0007669"/>
    <property type="project" value="UniProtKB-ARBA"/>
</dbReference>
<sequence>MHPPSLVLDTLKRIKLYIAMKLLLPNSEVPRIYWEKAQHLCGFLSMKLISRARCVASSVKQSYSFLVCKSNPLVVQLVYFVIISFAGFLALKNLKPQGKPGPKDLDLLFTSVSTLTVSSMATVEMEDLSDRQLWVLILLMLMGGEVFTSMLGLYFNNANANRNENSQRSLPSISLDIEFNSPANNGDHKITECGQSEETMSQNQVQQNKSITYNPCAVLVRIVTGYFVATVISSSVIIIIYFWIDSDARNVLKSKEINMYTFCIFTAVSSFANCGFTPLNSNMQPFRKNWVLLLLVIPQILAGNTLFSPLLRLCVWVLGKVSGKAEYAYILQHPGETGYKHLHVRRNSVYIVLSVTGLILLQVMFICSFEWNSESLEGMNWLQKLVGLLFQSVNTRQAGESILDISTLSPSTLLLFAVVMYLPSDASFLTANADNQPLTDKKTNSISRALWRNFTVNKLSCLAMFTFLACITERKSISSDPLNFNIFSIVFEIIRQVHILFFLSAHNRNYGYIKITSLKIRIA</sequence>
<dbReference type="GO" id="GO:0016020">
    <property type="term" value="C:membrane"/>
    <property type="evidence" value="ECO:0007669"/>
    <property type="project" value="UniProtKB-SubCell"/>
</dbReference>
<keyword evidence="3" id="KW-0813">Transport</keyword>
<protein>
    <submittedName>
        <fullName evidence="9">Os04g0607500 protein</fullName>
    </submittedName>
</protein>
<dbReference type="Gramene" id="Os04t0607500-02">
    <property type="protein sequence ID" value="Os04t0607500-02"/>
    <property type="gene ID" value="Os04g0607500"/>
</dbReference>
<evidence type="ECO:0000256" key="6">
    <source>
        <dbReference type="ARBA" id="ARBA00023065"/>
    </source>
</evidence>
<keyword evidence="10" id="KW-1185">Reference proteome</keyword>
<evidence type="ECO:0000256" key="8">
    <source>
        <dbReference type="SAM" id="Phobius"/>
    </source>
</evidence>
<name>A0A0P0WEG8_ORYSJ</name>
<feature type="transmembrane region" description="Helical" evidence="8">
    <location>
        <begin position="218"/>
        <end position="244"/>
    </location>
</feature>
<dbReference type="Proteomes" id="UP000059680">
    <property type="component" value="Chromosome 4"/>
</dbReference>
<dbReference type="PANTHER" id="PTHR31064:SF8">
    <property type="entry name" value="CATION TRANSPORTER HKT1_1"/>
    <property type="match status" value="1"/>
</dbReference>
<feature type="transmembrane region" description="Helical" evidence="8">
    <location>
        <begin position="349"/>
        <end position="369"/>
    </location>
</feature>
<evidence type="ECO:0000256" key="2">
    <source>
        <dbReference type="ARBA" id="ARBA00010864"/>
    </source>
</evidence>
<dbReference type="EMBL" id="AP014960">
    <property type="protein sequence ID" value="BAS90909.1"/>
    <property type="molecule type" value="Genomic_DNA"/>
</dbReference>
<feature type="transmembrane region" description="Helical" evidence="8">
    <location>
        <begin position="133"/>
        <end position="155"/>
    </location>
</feature>
<feature type="transmembrane region" description="Helical" evidence="8">
    <location>
        <begin position="484"/>
        <end position="503"/>
    </location>
</feature>
<dbReference type="GO" id="GO:0008324">
    <property type="term" value="F:monoatomic cation transmembrane transporter activity"/>
    <property type="evidence" value="ECO:0007669"/>
    <property type="project" value="InterPro"/>
</dbReference>
<reference evidence="9 10" key="3">
    <citation type="journal article" date="2013" name="Rice">
        <title>Improvement of the Oryza sativa Nipponbare reference genome using next generation sequence and optical map data.</title>
        <authorList>
            <person name="Kawahara Y."/>
            <person name="de la Bastide M."/>
            <person name="Hamilton J.P."/>
            <person name="Kanamori H."/>
            <person name="McCombie W.R."/>
            <person name="Ouyang S."/>
            <person name="Schwartz D.C."/>
            <person name="Tanaka T."/>
            <person name="Wu J."/>
            <person name="Zhou S."/>
            <person name="Childs K.L."/>
            <person name="Davidson R.M."/>
            <person name="Lin H."/>
            <person name="Quesada-Ocampo L."/>
            <person name="Vaillancourt B."/>
            <person name="Sakai H."/>
            <person name="Lee S.S."/>
            <person name="Kim J."/>
            <person name="Numa H."/>
            <person name="Itoh T."/>
            <person name="Buell C.R."/>
            <person name="Matsumoto T."/>
        </authorList>
    </citation>
    <scope>NUCLEOTIDE SEQUENCE [LARGE SCALE GENOMIC DNA]</scope>
    <source>
        <strain evidence="10">cv. Nipponbare</strain>
    </source>
</reference>
<dbReference type="Pfam" id="PF02386">
    <property type="entry name" value="TrkH"/>
    <property type="match status" value="1"/>
</dbReference>
<comment type="similarity">
    <text evidence="2">Belongs to the TrkH potassium transport family. HKT (TC 2.A.38.3) subfamily.</text>
</comment>
<evidence type="ECO:0000256" key="1">
    <source>
        <dbReference type="ARBA" id="ARBA00004141"/>
    </source>
</evidence>
<feature type="transmembrane region" description="Helical" evidence="8">
    <location>
        <begin position="73"/>
        <end position="91"/>
    </location>
</feature>
<evidence type="ECO:0000256" key="5">
    <source>
        <dbReference type="ARBA" id="ARBA00022989"/>
    </source>
</evidence>
<feature type="transmembrane region" description="Helical" evidence="8">
    <location>
        <begin position="259"/>
        <end position="279"/>
    </location>
</feature>
<reference evidence="10" key="1">
    <citation type="journal article" date="2005" name="Nature">
        <title>The map-based sequence of the rice genome.</title>
        <authorList>
            <consortium name="International rice genome sequencing project (IRGSP)"/>
            <person name="Matsumoto T."/>
            <person name="Wu J."/>
            <person name="Kanamori H."/>
            <person name="Katayose Y."/>
            <person name="Fujisawa M."/>
            <person name="Namiki N."/>
            <person name="Mizuno H."/>
            <person name="Yamamoto K."/>
            <person name="Antonio B.A."/>
            <person name="Baba T."/>
            <person name="Sakata K."/>
            <person name="Nagamura Y."/>
            <person name="Aoki H."/>
            <person name="Arikawa K."/>
            <person name="Arita K."/>
            <person name="Bito T."/>
            <person name="Chiden Y."/>
            <person name="Fujitsuka N."/>
            <person name="Fukunaka R."/>
            <person name="Hamada M."/>
            <person name="Harada C."/>
            <person name="Hayashi A."/>
            <person name="Hijishita S."/>
            <person name="Honda M."/>
            <person name="Hosokawa S."/>
            <person name="Ichikawa Y."/>
            <person name="Idonuma A."/>
            <person name="Iijima M."/>
            <person name="Ikeda M."/>
            <person name="Ikeno M."/>
            <person name="Ito K."/>
            <person name="Ito S."/>
            <person name="Ito T."/>
            <person name="Ito Y."/>
            <person name="Ito Y."/>
            <person name="Iwabuchi A."/>
            <person name="Kamiya K."/>
            <person name="Karasawa W."/>
            <person name="Kurita K."/>
            <person name="Katagiri S."/>
            <person name="Kikuta A."/>
            <person name="Kobayashi H."/>
            <person name="Kobayashi N."/>
            <person name="Machita K."/>
            <person name="Maehara T."/>
            <person name="Masukawa M."/>
            <person name="Mizubayashi T."/>
            <person name="Mukai Y."/>
            <person name="Nagasaki H."/>
            <person name="Nagata Y."/>
            <person name="Naito S."/>
            <person name="Nakashima M."/>
            <person name="Nakama Y."/>
            <person name="Nakamichi Y."/>
            <person name="Nakamura M."/>
            <person name="Meguro A."/>
            <person name="Negishi M."/>
            <person name="Ohta I."/>
            <person name="Ohta T."/>
            <person name="Okamoto M."/>
            <person name="Ono N."/>
            <person name="Saji S."/>
            <person name="Sakaguchi M."/>
            <person name="Sakai K."/>
            <person name="Shibata M."/>
            <person name="Shimokawa T."/>
            <person name="Song J."/>
            <person name="Takazaki Y."/>
            <person name="Terasawa K."/>
            <person name="Tsugane M."/>
            <person name="Tsuji K."/>
            <person name="Ueda S."/>
            <person name="Waki K."/>
            <person name="Yamagata H."/>
            <person name="Yamamoto M."/>
            <person name="Yamamoto S."/>
            <person name="Yamane H."/>
            <person name="Yoshiki S."/>
            <person name="Yoshihara R."/>
            <person name="Yukawa K."/>
            <person name="Zhong H."/>
            <person name="Yano M."/>
            <person name="Yuan Q."/>
            <person name="Ouyang S."/>
            <person name="Liu J."/>
            <person name="Jones K.M."/>
            <person name="Gansberger K."/>
            <person name="Moffat K."/>
            <person name="Hill J."/>
            <person name="Bera J."/>
            <person name="Fadrosh D."/>
            <person name="Jin S."/>
            <person name="Johri S."/>
            <person name="Kim M."/>
            <person name="Overton L."/>
            <person name="Reardon M."/>
            <person name="Tsitrin T."/>
            <person name="Vuong H."/>
            <person name="Weaver B."/>
            <person name="Ciecko A."/>
            <person name="Tallon L."/>
            <person name="Jackson J."/>
            <person name="Pai G."/>
            <person name="Aken S.V."/>
            <person name="Utterback T."/>
            <person name="Reidmuller S."/>
            <person name="Feldblyum T."/>
            <person name="Hsiao J."/>
            <person name="Zismann V."/>
            <person name="Iobst S."/>
            <person name="de Vazeille A.R."/>
            <person name="Buell C.R."/>
            <person name="Ying K."/>
            <person name="Li Y."/>
            <person name="Lu T."/>
            <person name="Huang Y."/>
            <person name="Zhao Q."/>
            <person name="Feng Q."/>
            <person name="Zhang L."/>
            <person name="Zhu J."/>
            <person name="Weng Q."/>
            <person name="Mu J."/>
            <person name="Lu Y."/>
            <person name="Fan D."/>
            <person name="Liu Y."/>
            <person name="Guan J."/>
            <person name="Zhang Y."/>
            <person name="Yu S."/>
            <person name="Liu X."/>
            <person name="Zhang Y."/>
            <person name="Hong G."/>
            <person name="Han B."/>
            <person name="Choisne N."/>
            <person name="Demange N."/>
            <person name="Orjeda G."/>
            <person name="Samain S."/>
            <person name="Cattolico L."/>
            <person name="Pelletier E."/>
            <person name="Couloux A."/>
            <person name="Segurens B."/>
            <person name="Wincker P."/>
            <person name="D'Hont A."/>
            <person name="Scarpelli C."/>
            <person name="Weissenbach J."/>
            <person name="Salanoubat M."/>
            <person name="Quetier F."/>
            <person name="Yu Y."/>
            <person name="Kim H.R."/>
            <person name="Rambo T."/>
            <person name="Currie J."/>
            <person name="Collura K."/>
            <person name="Luo M."/>
            <person name="Yang T."/>
            <person name="Ammiraju J.S.S."/>
            <person name="Engler F."/>
            <person name="Soderlund C."/>
            <person name="Wing R.A."/>
            <person name="Palmer L.E."/>
            <person name="de la Bastide M."/>
            <person name="Spiegel L."/>
            <person name="Nascimento L."/>
            <person name="Zutavern T."/>
            <person name="O'Shaughnessy A."/>
            <person name="Dike S."/>
            <person name="Dedhia N."/>
            <person name="Preston R."/>
            <person name="Balija V."/>
            <person name="McCombie W.R."/>
            <person name="Chow T."/>
            <person name="Chen H."/>
            <person name="Chung M."/>
            <person name="Chen C."/>
            <person name="Shaw J."/>
            <person name="Wu H."/>
            <person name="Hsiao K."/>
            <person name="Chao Y."/>
            <person name="Chu M."/>
            <person name="Cheng C."/>
            <person name="Hour A."/>
            <person name="Lee P."/>
            <person name="Lin S."/>
            <person name="Lin Y."/>
            <person name="Liou J."/>
            <person name="Liu S."/>
            <person name="Hsing Y."/>
            <person name="Raghuvanshi S."/>
            <person name="Mohanty A."/>
            <person name="Bharti A.K."/>
            <person name="Gaur A."/>
            <person name="Gupta V."/>
            <person name="Kumar D."/>
            <person name="Ravi V."/>
            <person name="Vij S."/>
            <person name="Kapur A."/>
            <person name="Khurana P."/>
            <person name="Khurana P."/>
            <person name="Khurana J.P."/>
            <person name="Tyagi A.K."/>
            <person name="Gaikwad K."/>
            <person name="Singh A."/>
            <person name="Dalal V."/>
            <person name="Srivastava S."/>
            <person name="Dixit A."/>
            <person name="Pal A.K."/>
            <person name="Ghazi I.A."/>
            <person name="Yadav M."/>
            <person name="Pandit A."/>
            <person name="Bhargava A."/>
            <person name="Sureshbabu K."/>
            <person name="Batra K."/>
            <person name="Sharma T.R."/>
            <person name="Mohapatra T."/>
            <person name="Singh N.K."/>
            <person name="Messing J."/>
            <person name="Nelson A.B."/>
            <person name="Fuks G."/>
            <person name="Kavchok S."/>
            <person name="Keizer G."/>
            <person name="Linton E."/>
            <person name="Llaca V."/>
            <person name="Song R."/>
            <person name="Tanyolac B."/>
            <person name="Young S."/>
            <person name="Ho-Il K."/>
            <person name="Hahn J.H."/>
            <person name="Sangsakoo G."/>
            <person name="Vanavichit A."/>
            <person name="de Mattos Luiz.A.T."/>
            <person name="Zimmer P.D."/>
            <person name="Malone G."/>
            <person name="Dellagostin O."/>
            <person name="de Oliveira A.C."/>
            <person name="Bevan M."/>
            <person name="Bancroft I."/>
            <person name="Minx P."/>
            <person name="Cordum H."/>
            <person name="Wilson R."/>
            <person name="Cheng Z."/>
            <person name="Jin W."/>
            <person name="Jiang J."/>
            <person name="Leong S.A."/>
            <person name="Iwama H."/>
            <person name="Gojobori T."/>
            <person name="Itoh T."/>
            <person name="Niimura Y."/>
            <person name="Fujii Y."/>
            <person name="Habara T."/>
            <person name="Sakai H."/>
            <person name="Sato Y."/>
            <person name="Wilson G."/>
            <person name="Kumar K."/>
            <person name="McCouch S."/>
            <person name="Juretic N."/>
            <person name="Hoen D."/>
            <person name="Wright S."/>
            <person name="Bruskiewich R."/>
            <person name="Bureau T."/>
            <person name="Miyao A."/>
            <person name="Hirochika H."/>
            <person name="Nishikawa T."/>
            <person name="Kadowaki K."/>
            <person name="Sugiura M."/>
            <person name="Burr B."/>
            <person name="Sasaki T."/>
        </authorList>
    </citation>
    <scope>NUCLEOTIDE SEQUENCE [LARGE SCALE GENOMIC DNA]</scope>
    <source>
        <strain evidence="10">cv. Nipponbare</strain>
    </source>
</reference>
<dbReference type="InterPro" id="IPR003445">
    <property type="entry name" value="Cat_transpt"/>
</dbReference>
<evidence type="ECO:0000256" key="4">
    <source>
        <dbReference type="ARBA" id="ARBA00022692"/>
    </source>
</evidence>
<evidence type="ECO:0000256" key="7">
    <source>
        <dbReference type="ARBA" id="ARBA00023136"/>
    </source>
</evidence>
<evidence type="ECO:0000313" key="9">
    <source>
        <dbReference type="EMBL" id="BAS90909.1"/>
    </source>
</evidence>
<feature type="transmembrane region" description="Helical" evidence="8">
    <location>
        <begin position="402"/>
        <end position="422"/>
    </location>
</feature>
<keyword evidence="5 8" id="KW-1133">Transmembrane helix</keyword>
<accession>A0A0P0WEG8</accession>
<dbReference type="PANTHER" id="PTHR31064">
    <property type="entry name" value="POTASSIUM TRANSPORT PROTEIN DDB_G0292412-RELATED"/>
    <property type="match status" value="1"/>
</dbReference>
<organism evidence="9 10">
    <name type="scientific">Oryza sativa subsp. japonica</name>
    <name type="common">Rice</name>
    <dbReference type="NCBI Taxonomy" id="39947"/>
    <lineage>
        <taxon>Eukaryota</taxon>
        <taxon>Viridiplantae</taxon>
        <taxon>Streptophyta</taxon>
        <taxon>Embryophyta</taxon>
        <taxon>Tracheophyta</taxon>
        <taxon>Spermatophyta</taxon>
        <taxon>Magnoliopsida</taxon>
        <taxon>Liliopsida</taxon>
        <taxon>Poales</taxon>
        <taxon>Poaceae</taxon>
        <taxon>BOP clade</taxon>
        <taxon>Oryzoideae</taxon>
        <taxon>Oryzeae</taxon>
        <taxon>Oryzinae</taxon>
        <taxon>Oryza</taxon>
        <taxon>Oryza sativa</taxon>
    </lineage>
</organism>
<dbReference type="ExpressionAtlas" id="A0A0P0WEG8">
    <property type="expression patterns" value="baseline and differential"/>
</dbReference>
<dbReference type="InterPro" id="IPR051143">
    <property type="entry name" value="TrkH_K-transport"/>
</dbReference>
<feature type="transmembrane region" description="Helical" evidence="8">
    <location>
        <begin position="291"/>
        <end position="311"/>
    </location>
</feature>
<feature type="transmembrane region" description="Helical" evidence="8">
    <location>
        <begin position="454"/>
        <end position="472"/>
    </location>
</feature>
<dbReference type="GO" id="GO:0030001">
    <property type="term" value="P:metal ion transport"/>
    <property type="evidence" value="ECO:0007669"/>
    <property type="project" value="UniProtKB-ARBA"/>
</dbReference>
<comment type="subcellular location">
    <subcellularLocation>
        <location evidence="1">Membrane</location>
        <topology evidence="1">Multi-pass membrane protein</topology>
    </subcellularLocation>
</comment>
<proteinExistence type="inferred from homology"/>
<gene>
    <name evidence="9" type="ordered locus">Os04g0607500</name>
    <name evidence="9" type="ORF">OSNPB_040607500</name>
</gene>
<keyword evidence="4 8" id="KW-0812">Transmembrane</keyword>
<evidence type="ECO:0000313" key="10">
    <source>
        <dbReference type="Proteomes" id="UP000059680"/>
    </source>
</evidence>